<reference evidence="1" key="1">
    <citation type="submission" date="2024-07" db="EMBL/GenBank/DDBJ databases">
        <authorList>
            <person name="Yu S.T."/>
        </authorList>
    </citation>
    <scope>NUCLEOTIDE SEQUENCE</scope>
    <source>
        <strain evidence="1">Y1</strain>
    </source>
</reference>
<dbReference type="EMBL" id="CP163445">
    <property type="protein sequence ID" value="XDQ79788.1"/>
    <property type="molecule type" value="Genomic_DNA"/>
</dbReference>
<sequence>MTAAPSQNPRPNTARMPVAPPFEQELCGLVLDSAPRLFAVVQVCGEGREDADGWVVAWGLADENGRAHVIGVDGWTRMTLASAERVLRHFGRWPGVSARVVWLAEPGGAALDRGEAA</sequence>
<protein>
    <submittedName>
        <fullName evidence="1">Uncharacterized protein</fullName>
    </submittedName>
</protein>
<gene>
    <name evidence="1" type="ORF">AB2U05_15645</name>
</gene>
<name>A0AB39TKJ3_9ACTN</name>
<proteinExistence type="predicted"/>
<dbReference type="RefSeq" id="WP_369183499.1">
    <property type="nucleotide sequence ID" value="NZ_CP163445.1"/>
</dbReference>
<organism evidence="1">
    <name type="scientific">Streptomyces sp. Y1</name>
    <dbReference type="NCBI Taxonomy" id="3238634"/>
    <lineage>
        <taxon>Bacteria</taxon>
        <taxon>Bacillati</taxon>
        <taxon>Actinomycetota</taxon>
        <taxon>Actinomycetes</taxon>
        <taxon>Kitasatosporales</taxon>
        <taxon>Streptomycetaceae</taxon>
        <taxon>Streptomyces</taxon>
    </lineage>
</organism>
<dbReference type="AlphaFoldDB" id="A0AB39TKJ3"/>
<evidence type="ECO:0000313" key="1">
    <source>
        <dbReference type="EMBL" id="XDQ79788.1"/>
    </source>
</evidence>
<accession>A0AB39TKJ3</accession>